<proteinExistence type="predicted"/>
<dbReference type="GO" id="GO:1990782">
    <property type="term" value="F:protein tyrosine kinase binding"/>
    <property type="evidence" value="ECO:0007669"/>
    <property type="project" value="TreeGrafter"/>
</dbReference>
<sequence>MESGFLTFILVSSFAVYSSHVGVTDWDDVVVAREGMPTTLVCTDTTVRGDVAINWKVQSLGADEWKLVLSASERKEFSGGASKASMRLIDPNFQDTGVFSLFFLPSMEDSGLYSCLIKQQGRTLKERIILLAILTVTVVPPAPILQHSTLRLIASVTPDFAATKITWAAPGGISMKSEKKPKTGTVAKLPQVQIVDSGAYICMVHPQGNSSSTLFAFNVDVTIDDDNVASFPNVTHASFYPKFPVGPLISTATQAQTSFTLTCPVVQGDYVRLYWHPPDNKNQNNMKLVYHYDRWRGSTLLTEQSKRLQLAGPPYNAEAGSFSFLLTPGLKDGGLYICDVYLNENAFSQRTLLSVLKVKTSHSSSKMELGCLYSERSQVQSANWKYQNKSRRLKMLSNGPGSISTILPVPITSDTAGNYTCTVQLKNGQTVWAIQAVTLPREVGMNESDSVTTPSLLPSLSALLLLVPLVAAAVCVLLWRQKHISERGIEQSLSVHSGEAENIYENPEDYRQAPPEGSVYMDLKPRGEDDVYKELERAGATNPGLWRNTLTASSAGLQHCGLCPITALLFSSAICTGKVTSAAVSWFL</sequence>
<dbReference type="GO" id="GO:0009897">
    <property type="term" value="C:external side of plasma membrane"/>
    <property type="evidence" value="ECO:0007669"/>
    <property type="project" value="TreeGrafter"/>
</dbReference>
<reference evidence="5" key="1">
    <citation type="submission" date="2025-08" db="UniProtKB">
        <authorList>
            <consortium name="Ensembl"/>
        </authorList>
    </citation>
    <scope>IDENTIFICATION</scope>
</reference>
<dbReference type="Proteomes" id="UP000694389">
    <property type="component" value="Unassembled WGS sequence"/>
</dbReference>
<dbReference type="GO" id="GO:0070374">
    <property type="term" value="P:positive regulation of ERK1 and ERK2 cascade"/>
    <property type="evidence" value="ECO:0007669"/>
    <property type="project" value="TreeGrafter"/>
</dbReference>
<dbReference type="InterPro" id="IPR003599">
    <property type="entry name" value="Ig_sub"/>
</dbReference>
<evidence type="ECO:0000256" key="3">
    <source>
        <dbReference type="SAM" id="SignalP"/>
    </source>
</evidence>
<protein>
    <recommendedName>
        <fullName evidence="4">Ig-like domain-containing protein</fullName>
    </recommendedName>
</protein>
<dbReference type="Gene3D" id="2.60.40.10">
    <property type="entry name" value="Immunoglobulins"/>
    <property type="match status" value="1"/>
</dbReference>
<name>A0A8C4DGQ1_DICLA</name>
<dbReference type="SUPFAM" id="SSF48726">
    <property type="entry name" value="Immunoglobulin"/>
    <property type="match status" value="1"/>
</dbReference>
<dbReference type="InterPro" id="IPR007110">
    <property type="entry name" value="Ig-like_dom"/>
</dbReference>
<dbReference type="GO" id="GO:0045121">
    <property type="term" value="C:membrane raft"/>
    <property type="evidence" value="ECO:0007669"/>
    <property type="project" value="TreeGrafter"/>
</dbReference>
<feature type="domain" description="Ig-like" evidence="4">
    <location>
        <begin position="241"/>
        <end position="354"/>
    </location>
</feature>
<dbReference type="InterPro" id="IPR013783">
    <property type="entry name" value="Ig-like_fold"/>
</dbReference>
<reference evidence="5" key="2">
    <citation type="submission" date="2025-09" db="UniProtKB">
        <authorList>
            <consortium name="Ensembl"/>
        </authorList>
    </citation>
    <scope>IDENTIFICATION</scope>
</reference>
<dbReference type="AlphaFoldDB" id="A0A8C4DGQ1"/>
<accession>A0A8C4DGQ1</accession>
<dbReference type="PANTHER" id="PTHR11422:SF3">
    <property type="entry name" value="G6F-LIKE PROTEIN"/>
    <property type="match status" value="1"/>
</dbReference>
<keyword evidence="2" id="KW-1133">Transmembrane helix</keyword>
<dbReference type="GO" id="GO:0042110">
    <property type="term" value="P:T cell activation"/>
    <property type="evidence" value="ECO:0007669"/>
    <property type="project" value="TreeGrafter"/>
</dbReference>
<dbReference type="GeneTree" id="ENSGT00990000203786"/>
<feature type="chain" id="PRO_5035800334" description="Ig-like domain-containing protein" evidence="3">
    <location>
        <begin position="19"/>
        <end position="588"/>
    </location>
</feature>
<keyword evidence="2" id="KW-0812">Transmembrane</keyword>
<keyword evidence="2" id="KW-0472">Membrane</keyword>
<keyword evidence="3" id="KW-0732">Signal</keyword>
<dbReference type="GO" id="GO:0042289">
    <property type="term" value="F:MHC class II protein binding"/>
    <property type="evidence" value="ECO:0007669"/>
    <property type="project" value="TreeGrafter"/>
</dbReference>
<feature type="signal peptide" evidence="3">
    <location>
        <begin position="1"/>
        <end position="18"/>
    </location>
</feature>
<dbReference type="PROSITE" id="PS50835">
    <property type="entry name" value="IG_LIKE"/>
    <property type="match status" value="2"/>
</dbReference>
<feature type="transmembrane region" description="Helical" evidence="2">
    <location>
        <begin position="456"/>
        <end position="479"/>
    </location>
</feature>
<organism evidence="5 6">
    <name type="scientific">Dicentrarchus labrax</name>
    <name type="common">European seabass</name>
    <name type="synonym">Morone labrax</name>
    <dbReference type="NCBI Taxonomy" id="13489"/>
    <lineage>
        <taxon>Eukaryota</taxon>
        <taxon>Metazoa</taxon>
        <taxon>Chordata</taxon>
        <taxon>Craniata</taxon>
        <taxon>Vertebrata</taxon>
        <taxon>Euteleostomi</taxon>
        <taxon>Actinopterygii</taxon>
        <taxon>Neopterygii</taxon>
        <taxon>Teleostei</taxon>
        <taxon>Neoteleostei</taxon>
        <taxon>Acanthomorphata</taxon>
        <taxon>Eupercaria</taxon>
        <taxon>Moronidae</taxon>
        <taxon>Dicentrarchus</taxon>
    </lineage>
</organism>
<dbReference type="SMART" id="SM00409">
    <property type="entry name" value="IG"/>
    <property type="match status" value="3"/>
</dbReference>
<keyword evidence="6" id="KW-1185">Reference proteome</keyword>
<dbReference type="InterPro" id="IPR036179">
    <property type="entry name" value="Ig-like_dom_sf"/>
</dbReference>
<evidence type="ECO:0000313" key="6">
    <source>
        <dbReference type="Proteomes" id="UP000694389"/>
    </source>
</evidence>
<evidence type="ECO:0000256" key="1">
    <source>
        <dbReference type="ARBA" id="ARBA00023319"/>
    </source>
</evidence>
<dbReference type="Pfam" id="PF00047">
    <property type="entry name" value="ig"/>
    <property type="match status" value="1"/>
</dbReference>
<evidence type="ECO:0000259" key="4">
    <source>
        <dbReference type="PROSITE" id="PS50835"/>
    </source>
</evidence>
<dbReference type="PANTHER" id="PTHR11422">
    <property type="entry name" value="T-CELL SURFACE GLYCOPROTEIN CD4"/>
    <property type="match status" value="1"/>
</dbReference>
<dbReference type="InterPro" id="IPR013151">
    <property type="entry name" value="Immunoglobulin_dom"/>
</dbReference>
<keyword evidence="1" id="KW-0393">Immunoglobulin domain</keyword>
<dbReference type="GO" id="GO:0035723">
    <property type="term" value="P:interleukin-15-mediated signaling pathway"/>
    <property type="evidence" value="ECO:0007669"/>
    <property type="project" value="TreeGrafter"/>
</dbReference>
<gene>
    <name evidence="5" type="primary">g6fl</name>
</gene>
<evidence type="ECO:0000313" key="5">
    <source>
        <dbReference type="Ensembl" id="ENSDLAP00005003803.2"/>
    </source>
</evidence>
<dbReference type="Ensembl" id="ENSDLAT00005003932.2">
    <property type="protein sequence ID" value="ENSDLAP00005003803.2"/>
    <property type="gene ID" value="ENSDLAG00005001765.2"/>
</dbReference>
<evidence type="ECO:0000256" key="2">
    <source>
        <dbReference type="SAM" id="Phobius"/>
    </source>
</evidence>
<feature type="domain" description="Ig-like" evidence="4">
    <location>
        <begin position="32"/>
        <end position="125"/>
    </location>
</feature>